<evidence type="ECO:0000313" key="3">
    <source>
        <dbReference type="Proteomes" id="UP000296469"/>
    </source>
</evidence>
<reference evidence="2 3" key="1">
    <citation type="submission" date="2019-04" db="EMBL/GenBank/DDBJ databases">
        <title>Isolation and identification of Cellulomonas shaoxiangyii sp. Nov. isolated from feces of the Tibetan antelopes (Pantholops hodgsonii) in the Qinghai-Tibet plateau of China.</title>
        <authorList>
            <person name="Tian Z."/>
        </authorList>
    </citation>
    <scope>NUCLEOTIDE SEQUENCE [LARGE SCALE GENOMIC DNA]</scope>
    <source>
        <strain evidence="2 3">Z28</strain>
    </source>
</reference>
<dbReference type="KEGG" id="celz:E5225_11595"/>
<dbReference type="InterPro" id="IPR002645">
    <property type="entry name" value="STAS_dom"/>
</dbReference>
<sequence length="127" mass="13487">MTSVPGGADRPGADRAGRLDVRRDGGMLRVVLHGAVDLQVREQDAPVLWAQLAGPDVHAVALDAADVSFLDSSGLSVVVRLVRDAAERGLPVHVEALSRPVEELLDQTGVRAWMDHLAASTPQGARR</sequence>
<protein>
    <submittedName>
        <fullName evidence="2">Anti-sigma factor antagonist</fullName>
    </submittedName>
</protein>
<name>A0A4P7SJ21_9CELL</name>
<evidence type="ECO:0000313" key="2">
    <source>
        <dbReference type="EMBL" id="QCB94112.1"/>
    </source>
</evidence>
<dbReference type="InterPro" id="IPR036513">
    <property type="entry name" value="STAS_dom_sf"/>
</dbReference>
<accession>A0A4P7SJ21</accession>
<dbReference type="Proteomes" id="UP000296469">
    <property type="component" value="Chromosome"/>
</dbReference>
<dbReference type="AlphaFoldDB" id="A0A4P7SJ21"/>
<gene>
    <name evidence="2" type="ORF">E5225_11595</name>
</gene>
<dbReference type="Pfam" id="PF01740">
    <property type="entry name" value="STAS"/>
    <property type="match status" value="1"/>
</dbReference>
<dbReference type="CDD" id="cd07043">
    <property type="entry name" value="STAS_anti-anti-sigma_factors"/>
    <property type="match status" value="1"/>
</dbReference>
<dbReference type="PROSITE" id="PS50801">
    <property type="entry name" value="STAS"/>
    <property type="match status" value="1"/>
</dbReference>
<dbReference type="EMBL" id="CP039291">
    <property type="protein sequence ID" value="QCB94112.1"/>
    <property type="molecule type" value="Genomic_DNA"/>
</dbReference>
<dbReference type="SUPFAM" id="SSF52091">
    <property type="entry name" value="SpoIIaa-like"/>
    <property type="match status" value="1"/>
</dbReference>
<dbReference type="Gene3D" id="3.30.750.24">
    <property type="entry name" value="STAS domain"/>
    <property type="match status" value="1"/>
</dbReference>
<keyword evidence="3" id="KW-1185">Reference proteome</keyword>
<proteinExistence type="predicted"/>
<dbReference type="RefSeq" id="WP_136225430.1">
    <property type="nucleotide sequence ID" value="NZ_CP039291.1"/>
</dbReference>
<feature type="domain" description="STAS" evidence="1">
    <location>
        <begin position="17"/>
        <end position="127"/>
    </location>
</feature>
<organism evidence="2 3">
    <name type="scientific">Cellulomonas shaoxiangyii</name>
    <dbReference type="NCBI Taxonomy" id="2566013"/>
    <lineage>
        <taxon>Bacteria</taxon>
        <taxon>Bacillati</taxon>
        <taxon>Actinomycetota</taxon>
        <taxon>Actinomycetes</taxon>
        <taxon>Micrococcales</taxon>
        <taxon>Cellulomonadaceae</taxon>
        <taxon>Cellulomonas</taxon>
    </lineage>
</organism>
<evidence type="ECO:0000259" key="1">
    <source>
        <dbReference type="PROSITE" id="PS50801"/>
    </source>
</evidence>